<dbReference type="SUPFAM" id="SSF52540">
    <property type="entry name" value="P-loop containing nucleoside triphosphate hydrolases"/>
    <property type="match status" value="1"/>
</dbReference>
<dbReference type="Pfam" id="PF00498">
    <property type="entry name" value="FHA"/>
    <property type="match status" value="1"/>
</dbReference>
<evidence type="ECO:0000256" key="1">
    <source>
        <dbReference type="ARBA" id="ARBA00022741"/>
    </source>
</evidence>
<dbReference type="AlphaFoldDB" id="A0A9X3J3E2"/>
<comment type="caution">
    <text evidence="5">The sequence shown here is derived from an EMBL/GenBank/DDBJ whole genome shotgun (WGS) entry which is preliminary data.</text>
</comment>
<name>A0A9X3J3E2_9BACT</name>
<accession>A0A9X3J3E2</accession>
<sequence length="421" mass="46260">MNSGLVLQDMSLQKPERVVHRVVLRVAAGPDIGRLFTFDLDVAGPPVRGGRSELCDLDLRDPRVSDMHFELTPQRGALIVRDLDSATGVLVGDMRVREAWLVPGTGFCIGGTRLELVALELLDIPLPPFCRFGDLDGHSPPMRLTFHRLAELMARPGRCHGLFSGEAGTGKALAARSLHLMGPDRDTNFVVVDLRRMPREQIDAELFGTPTRRGRLAEASGGTLLLQAIDELPLAIQTVLERAIASTPVRLLATTRRDLQRLAAAGLFDRDLHARLSGFHVVLAPLRERGRDVVLLAERLLTRLGVDGRSRMLSAEAVAAMREYSWPGNVRELEFVVERARLVTGGAVIERADLGLGRDLDPNLARVAALMHSTHDEAVAGFETLYFRHQLCAHRTKIAAARAAGMTGEGFRLACRRVRVF</sequence>
<dbReference type="InterPro" id="IPR002078">
    <property type="entry name" value="Sigma_54_int"/>
</dbReference>
<dbReference type="PROSITE" id="PS50006">
    <property type="entry name" value="FHA_DOMAIN"/>
    <property type="match status" value="1"/>
</dbReference>
<evidence type="ECO:0000313" key="5">
    <source>
        <dbReference type="EMBL" id="MCY1013150.1"/>
    </source>
</evidence>
<evidence type="ECO:0000256" key="2">
    <source>
        <dbReference type="ARBA" id="ARBA00022840"/>
    </source>
</evidence>
<dbReference type="SMART" id="SM00240">
    <property type="entry name" value="FHA"/>
    <property type="match status" value="1"/>
</dbReference>
<dbReference type="CDD" id="cd00060">
    <property type="entry name" value="FHA"/>
    <property type="match status" value="1"/>
</dbReference>
<dbReference type="PANTHER" id="PTHR32071">
    <property type="entry name" value="TRANSCRIPTIONAL REGULATORY PROTEIN"/>
    <property type="match status" value="1"/>
</dbReference>
<proteinExistence type="predicted"/>
<dbReference type="Gene3D" id="1.10.8.60">
    <property type="match status" value="1"/>
</dbReference>
<evidence type="ECO:0000313" key="6">
    <source>
        <dbReference type="Proteomes" id="UP001150924"/>
    </source>
</evidence>
<dbReference type="Gene3D" id="2.60.200.20">
    <property type="match status" value="1"/>
</dbReference>
<dbReference type="InterPro" id="IPR027417">
    <property type="entry name" value="P-loop_NTPase"/>
</dbReference>
<keyword evidence="6" id="KW-1185">Reference proteome</keyword>
<evidence type="ECO:0000259" key="3">
    <source>
        <dbReference type="PROSITE" id="PS50006"/>
    </source>
</evidence>
<dbReference type="GO" id="GO:0006355">
    <property type="term" value="P:regulation of DNA-templated transcription"/>
    <property type="evidence" value="ECO:0007669"/>
    <property type="project" value="InterPro"/>
</dbReference>
<reference evidence="5" key="1">
    <citation type="submission" date="2022-11" db="EMBL/GenBank/DDBJ databases">
        <title>Minimal conservation of predation-associated metabolite biosynthetic gene clusters underscores biosynthetic potential of Myxococcota including descriptions for ten novel species: Archangium lansinium sp. nov., Myxococcus landrumus sp. nov., Nannocystis bai.</title>
        <authorList>
            <person name="Ahearne A."/>
            <person name="Stevens C."/>
            <person name="Phillips K."/>
        </authorList>
    </citation>
    <scope>NUCLEOTIDE SEQUENCE</scope>
    <source>
        <strain evidence="5">Na p29</strain>
    </source>
</reference>
<dbReference type="Gene3D" id="3.40.50.300">
    <property type="entry name" value="P-loop containing nucleotide triphosphate hydrolases"/>
    <property type="match status" value="1"/>
</dbReference>
<keyword evidence="2" id="KW-0067">ATP-binding</keyword>
<dbReference type="InterPro" id="IPR008984">
    <property type="entry name" value="SMAD_FHA_dom_sf"/>
</dbReference>
<keyword evidence="1" id="KW-0547">Nucleotide-binding</keyword>
<protein>
    <submittedName>
        <fullName evidence="5">Sigma 54-interacting transcriptional regulator</fullName>
    </submittedName>
</protein>
<dbReference type="RefSeq" id="WP_267776871.1">
    <property type="nucleotide sequence ID" value="NZ_JAPNKE010000002.1"/>
</dbReference>
<dbReference type="PROSITE" id="PS50045">
    <property type="entry name" value="SIGMA54_INTERACT_4"/>
    <property type="match status" value="1"/>
</dbReference>
<dbReference type="GO" id="GO:0005524">
    <property type="term" value="F:ATP binding"/>
    <property type="evidence" value="ECO:0007669"/>
    <property type="project" value="UniProtKB-KW"/>
</dbReference>
<dbReference type="Pfam" id="PF00158">
    <property type="entry name" value="Sigma54_activat"/>
    <property type="match status" value="1"/>
</dbReference>
<feature type="domain" description="FHA" evidence="3">
    <location>
        <begin position="47"/>
        <end position="96"/>
    </location>
</feature>
<evidence type="ECO:0000259" key="4">
    <source>
        <dbReference type="PROSITE" id="PS50045"/>
    </source>
</evidence>
<feature type="domain" description="Sigma-54 factor interaction" evidence="4">
    <location>
        <begin position="135"/>
        <end position="342"/>
    </location>
</feature>
<dbReference type="InterPro" id="IPR000253">
    <property type="entry name" value="FHA_dom"/>
</dbReference>
<gene>
    <name evidence="5" type="ORF">OV079_48005</name>
</gene>
<dbReference type="EMBL" id="JAPNKE010000002">
    <property type="protein sequence ID" value="MCY1013150.1"/>
    <property type="molecule type" value="Genomic_DNA"/>
</dbReference>
<organism evidence="5 6">
    <name type="scientific">Nannocystis pusilla</name>
    <dbReference type="NCBI Taxonomy" id="889268"/>
    <lineage>
        <taxon>Bacteria</taxon>
        <taxon>Pseudomonadati</taxon>
        <taxon>Myxococcota</taxon>
        <taxon>Polyangia</taxon>
        <taxon>Nannocystales</taxon>
        <taxon>Nannocystaceae</taxon>
        <taxon>Nannocystis</taxon>
    </lineage>
</organism>
<dbReference type="InterPro" id="IPR058031">
    <property type="entry name" value="AAA_lid_NorR"/>
</dbReference>
<dbReference type="SUPFAM" id="SSF49879">
    <property type="entry name" value="SMAD/FHA domain"/>
    <property type="match status" value="1"/>
</dbReference>
<dbReference type="Proteomes" id="UP001150924">
    <property type="component" value="Unassembled WGS sequence"/>
</dbReference>
<dbReference type="Pfam" id="PF25601">
    <property type="entry name" value="AAA_lid_14"/>
    <property type="match status" value="1"/>
</dbReference>